<feature type="region of interest" description="Disordered" evidence="1">
    <location>
        <begin position="59"/>
        <end position="87"/>
    </location>
</feature>
<feature type="compositionally biased region" description="Gly residues" evidence="1">
    <location>
        <begin position="13"/>
        <end position="24"/>
    </location>
</feature>
<evidence type="ECO:0000313" key="2">
    <source>
        <dbReference type="EMBL" id="GGY39639.1"/>
    </source>
</evidence>
<feature type="compositionally biased region" description="Basic and acidic residues" evidence="1">
    <location>
        <begin position="76"/>
        <end position="87"/>
    </location>
</feature>
<reference evidence="3" key="1">
    <citation type="journal article" date="2019" name="Int. J. Syst. Evol. Microbiol.">
        <title>The Global Catalogue of Microorganisms (GCM) 10K type strain sequencing project: providing services to taxonomists for standard genome sequencing and annotation.</title>
        <authorList>
            <consortium name="The Broad Institute Genomics Platform"/>
            <consortium name="The Broad Institute Genome Sequencing Center for Infectious Disease"/>
            <person name="Wu L."/>
            <person name="Ma J."/>
        </authorList>
    </citation>
    <scope>NUCLEOTIDE SEQUENCE [LARGE SCALE GENOMIC DNA]</scope>
    <source>
        <strain evidence="3">JCM 4594</strain>
    </source>
</reference>
<proteinExistence type="predicted"/>
<protein>
    <submittedName>
        <fullName evidence="2">Uncharacterized protein</fullName>
    </submittedName>
</protein>
<dbReference type="GeneID" id="96291662"/>
<name>A0ABQ3ABG2_9ACTN</name>
<comment type="caution">
    <text evidence="2">The sequence shown here is derived from an EMBL/GenBank/DDBJ whole genome shotgun (WGS) entry which is preliminary data.</text>
</comment>
<evidence type="ECO:0000313" key="3">
    <source>
        <dbReference type="Proteomes" id="UP000600946"/>
    </source>
</evidence>
<dbReference type="Proteomes" id="UP000600946">
    <property type="component" value="Unassembled WGS sequence"/>
</dbReference>
<dbReference type="RefSeq" id="WP_190027623.1">
    <property type="nucleotide sequence ID" value="NZ_BMUU01000005.1"/>
</dbReference>
<accession>A0ABQ3ABG2</accession>
<evidence type="ECO:0000256" key="1">
    <source>
        <dbReference type="SAM" id="MobiDB-lite"/>
    </source>
</evidence>
<sequence length="87" mass="9068">MDAGYRRLRTGPVGRGGEAPPGGIRGREPVSVGSSWKRALTVFSRVEPAGAAAASTELLRRSAPYGRGGISPVRPNADRDGPAEVVR</sequence>
<gene>
    <name evidence="2" type="ORF">GCM10010326_37150</name>
</gene>
<dbReference type="EMBL" id="BMUU01000005">
    <property type="protein sequence ID" value="GGY39639.1"/>
    <property type="molecule type" value="Genomic_DNA"/>
</dbReference>
<keyword evidence="3" id="KW-1185">Reference proteome</keyword>
<feature type="region of interest" description="Disordered" evidence="1">
    <location>
        <begin position="1"/>
        <end position="31"/>
    </location>
</feature>
<organism evidence="2 3">
    <name type="scientific">Streptomyces xanthochromogenes</name>
    <dbReference type="NCBI Taxonomy" id="67384"/>
    <lineage>
        <taxon>Bacteria</taxon>
        <taxon>Bacillati</taxon>
        <taxon>Actinomycetota</taxon>
        <taxon>Actinomycetes</taxon>
        <taxon>Kitasatosporales</taxon>
        <taxon>Streptomycetaceae</taxon>
        <taxon>Streptomyces</taxon>
    </lineage>
</organism>